<sequence>MAKRNDGANGSGGKGGSFTGTPADRLIRLWRSNDQRFGVLLDEVLDSGRQPVIEAAIAKLREDESYAFIDEVDAFSETLQRTDSYGDPSTVTLFWLAVEVEGDLTEAPPAEAIERALDSSGLLENAADTRLLPLWLDPEPLAYLEAADRRTLLHRLLASTDEAADFVRKQDLLAPVLPAEDTPGPRFVAVVGLVEESDDASAASAEAIPDPLNFGLPQAEEPEIDPAEELRIKEAMAAFSDAVRAADPRVRRCEPIGGLTDLLDFTADEAWQADGELDEVADFLDIASNETADGVIDATVADTVAGLHVRAYDSEGRLLDDRLFTLEGEQAAGALALLKRRCRKVTGA</sequence>
<dbReference type="Proteomes" id="UP000280346">
    <property type="component" value="Unassembled WGS sequence"/>
</dbReference>
<evidence type="ECO:0000313" key="1">
    <source>
        <dbReference type="EMBL" id="RUQ67790.1"/>
    </source>
</evidence>
<name>A0A3S0X9J8_9PROT</name>
<dbReference type="OrthoDB" id="7296770at2"/>
<organism evidence="1 2">
    <name type="scientific">Azospirillum doebereinerae</name>
    <dbReference type="NCBI Taxonomy" id="92933"/>
    <lineage>
        <taxon>Bacteria</taxon>
        <taxon>Pseudomonadati</taxon>
        <taxon>Pseudomonadota</taxon>
        <taxon>Alphaproteobacteria</taxon>
        <taxon>Rhodospirillales</taxon>
        <taxon>Azospirillaceae</taxon>
        <taxon>Azospirillum</taxon>
    </lineage>
</organism>
<proteinExistence type="predicted"/>
<protein>
    <submittedName>
        <fullName evidence="1">Uncharacterized protein</fullName>
    </submittedName>
</protein>
<accession>A0A3S0X9J8</accession>
<gene>
    <name evidence="1" type="ORF">EJ913_19125</name>
</gene>
<comment type="caution">
    <text evidence="1">The sequence shown here is derived from an EMBL/GenBank/DDBJ whole genome shotgun (WGS) entry which is preliminary data.</text>
</comment>
<keyword evidence="2" id="KW-1185">Reference proteome</keyword>
<dbReference type="EMBL" id="RZIJ01000016">
    <property type="protein sequence ID" value="RUQ67790.1"/>
    <property type="molecule type" value="Genomic_DNA"/>
</dbReference>
<evidence type="ECO:0000313" key="2">
    <source>
        <dbReference type="Proteomes" id="UP000280346"/>
    </source>
</evidence>
<dbReference type="AlphaFoldDB" id="A0A3S0X9J8"/>
<dbReference type="RefSeq" id="WP_127000801.1">
    <property type="nucleotide sequence ID" value="NZ_JBNPXW010000014.1"/>
</dbReference>
<reference evidence="1 2" key="1">
    <citation type="submission" date="2018-12" db="EMBL/GenBank/DDBJ databases">
        <authorList>
            <person name="Yang Y."/>
        </authorList>
    </citation>
    <scope>NUCLEOTIDE SEQUENCE [LARGE SCALE GENOMIC DNA]</scope>
    <source>
        <strain evidence="1 2">GSF71</strain>
    </source>
</reference>